<reference evidence="6 7" key="1">
    <citation type="submission" date="2019-08" db="EMBL/GenBank/DDBJ databases">
        <title>Bacillus genomes from the desert of Cuatro Cienegas, Coahuila.</title>
        <authorList>
            <person name="Olmedo-Alvarez G."/>
        </authorList>
    </citation>
    <scope>NUCLEOTIDE SEQUENCE [LARGE SCALE GENOMIC DNA]</scope>
    <source>
        <strain evidence="6 7">CH108_3D</strain>
    </source>
</reference>
<evidence type="ECO:0000256" key="1">
    <source>
        <dbReference type="ARBA" id="ARBA00006534"/>
    </source>
</evidence>
<dbReference type="AlphaFoldDB" id="A0A5D4S2F2"/>
<dbReference type="InterPro" id="IPR000182">
    <property type="entry name" value="GNAT_dom"/>
</dbReference>
<comment type="caution">
    <text evidence="6">The sequence shown here is derived from an EMBL/GenBank/DDBJ whole genome shotgun (WGS) entry which is preliminary data.</text>
</comment>
<dbReference type="SUPFAM" id="SSF55729">
    <property type="entry name" value="Acyl-CoA N-acyltransferases (Nat)"/>
    <property type="match status" value="1"/>
</dbReference>
<dbReference type="Gene3D" id="3.40.630.30">
    <property type="match status" value="1"/>
</dbReference>
<evidence type="ECO:0000313" key="6">
    <source>
        <dbReference type="EMBL" id="TYS56284.1"/>
    </source>
</evidence>
<dbReference type="InterPro" id="IPR005320">
    <property type="entry name" value="Peptidase_S51"/>
</dbReference>
<dbReference type="PANTHER" id="PTHR20842:SF0">
    <property type="entry name" value="ALPHA-ASPARTYL DIPEPTIDASE"/>
    <property type="match status" value="1"/>
</dbReference>
<gene>
    <name evidence="6" type="ORF">FZC83_01550</name>
</gene>
<dbReference type="InterPro" id="IPR029062">
    <property type="entry name" value="Class_I_gatase-like"/>
</dbReference>
<dbReference type="EMBL" id="VTEQ01000001">
    <property type="protein sequence ID" value="TYS56284.1"/>
    <property type="molecule type" value="Genomic_DNA"/>
</dbReference>
<evidence type="ECO:0000256" key="4">
    <source>
        <dbReference type="ARBA" id="ARBA00022825"/>
    </source>
</evidence>
<keyword evidence="6" id="KW-0808">Transferase</keyword>
<comment type="similarity">
    <text evidence="1">Belongs to the peptidase S51 family.</text>
</comment>
<evidence type="ECO:0000256" key="2">
    <source>
        <dbReference type="ARBA" id="ARBA00022670"/>
    </source>
</evidence>
<dbReference type="Gene3D" id="3.40.50.880">
    <property type="match status" value="1"/>
</dbReference>
<dbReference type="CDD" id="cd03146">
    <property type="entry name" value="GAT1_Peptidase_E"/>
    <property type="match status" value="1"/>
</dbReference>
<dbReference type="GO" id="GO:0006508">
    <property type="term" value="P:proteolysis"/>
    <property type="evidence" value="ECO:0007669"/>
    <property type="project" value="UniProtKB-KW"/>
</dbReference>
<dbReference type="SUPFAM" id="SSF52317">
    <property type="entry name" value="Class I glutamine amidotransferase-like"/>
    <property type="match status" value="1"/>
</dbReference>
<sequence length="385" mass="42812">MKQIIAMGGGGFSMEPDNLALDQYILDQSQKALPKILFLPTASGDAEGYIKRFYDSFNSLPCIPSHLSLFKLPGRDLERFILHHDIVYVGGGNTKSMLALWREWGVDRILRKGYEEGIILSGLSAGSICWFESGVTDSFGDELDIVKGLGFIQGSHSPHYDGEAERRPAFHSFIERGLIPDGYGADDGAALHFVDGALKGVLTSRPHASAYKVEGRDGIISETKLGITYLNEHNPSKGRPSMIIKEIPAKATYEMRHEVLRPGQPLEACIYEGDEDERTFHIGVYLQDRLVCIGSFYPEQEKSLSQQNQYRLRGMATLESERGKGIGSKLIAFAESAMKDKGAEAWWCNARTTAVPYYEKLGLQKVGDEFHIPEIGPHYVMCKIL</sequence>
<feature type="domain" description="N-acetyltransferase" evidence="5">
    <location>
        <begin position="242"/>
        <end position="385"/>
    </location>
</feature>
<proteinExistence type="inferred from homology"/>
<dbReference type="InterPro" id="IPR016181">
    <property type="entry name" value="Acyl_CoA_acyltransferase"/>
</dbReference>
<name>A0A5D4S2F2_9BACI</name>
<evidence type="ECO:0000256" key="3">
    <source>
        <dbReference type="ARBA" id="ARBA00022801"/>
    </source>
</evidence>
<dbReference type="Pfam" id="PF00583">
    <property type="entry name" value="Acetyltransf_1"/>
    <property type="match status" value="1"/>
</dbReference>
<dbReference type="CDD" id="cd04301">
    <property type="entry name" value="NAT_SF"/>
    <property type="match status" value="1"/>
</dbReference>
<keyword evidence="4" id="KW-0720">Serine protease</keyword>
<evidence type="ECO:0000259" key="5">
    <source>
        <dbReference type="PROSITE" id="PS51186"/>
    </source>
</evidence>
<dbReference type="PANTHER" id="PTHR20842">
    <property type="entry name" value="PROTEASE S51 ALPHA-ASPARTYL DIPEPTIDASE"/>
    <property type="match status" value="1"/>
</dbReference>
<evidence type="ECO:0000313" key="7">
    <source>
        <dbReference type="Proteomes" id="UP000322997"/>
    </source>
</evidence>
<accession>A0A5D4S2F2</accession>
<protein>
    <submittedName>
        <fullName evidence="6">GNAT family N-acetyltransferase</fullName>
    </submittedName>
</protein>
<dbReference type="Pfam" id="PF03575">
    <property type="entry name" value="Peptidase_S51"/>
    <property type="match status" value="1"/>
</dbReference>
<dbReference type="Proteomes" id="UP000322997">
    <property type="component" value="Unassembled WGS sequence"/>
</dbReference>
<keyword evidence="2" id="KW-0645">Protease</keyword>
<dbReference type="PROSITE" id="PS51186">
    <property type="entry name" value="GNAT"/>
    <property type="match status" value="1"/>
</dbReference>
<keyword evidence="3" id="KW-0378">Hydrolase</keyword>
<organism evidence="6 7">
    <name type="scientific">Rossellomorea marisflavi</name>
    <dbReference type="NCBI Taxonomy" id="189381"/>
    <lineage>
        <taxon>Bacteria</taxon>
        <taxon>Bacillati</taxon>
        <taxon>Bacillota</taxon>
        <taxon>Bacilli</taxon>
        <taxon>Bacillales</taxon>
        <taxon>Bacillaceae</taxon>
        <taxon>Rossellomorea</taxon>
    </lineage>
</organism>
<dbReference type="RefSeq" id="WP_148984346.1">
    <property type="nucleotide sequence ID" value="NZ_JBNILK010000001.1"/>
</dbReference>
<dbReference type="GO" id="GO:0016747">
    <property type="term" value="F:acyltransferase activity, transferring groups other than amino-acyl groups"/>
    <property type="evidence" value="ECO:0007669"/>
    <property type="project" value="InterPro"/>
</dbReference>
<dbReference type="GO" id="GO:0008236">
    <property type="term" value="F:serine-type peptidase activity"/>
    <property type="evidence" value="ECO:0007669"/>
    <property type="project" value="UniProtKB-KW"/>
</dbReference>